<name>A0A0A5FVC5_9BACI</name>
<protein>
    <recommendedName>
        <fullName evidence="5">Cell shape determination protein CcmA</fullName>
    </recommendedName>
</protein>
<dbReference type="Proteomes" id="UP000030403">
    <property type="component" value="Unassembled WGS sequence"/>
</dbReference>
<dbReference type="eggNOG" id="COG1664">
    <property type="taxonomic scope" value="Bacteria"/>
</dbReference>
<dbReference type="AlphaFoldDB" id="A0A0A5FVC5"/>
<dbReference type="InterPro" id="IPR007607">
    <property type="entry name" value="BacA/B"/>
</dbReference>
<reference evidence="3 4" key="1">
    <citation type="submission" date="2013-08" db="EMBL/GenBank/DDBJ databases">
        <authorList>
            <person name="Huang J."/>
            <person name="Wang G."/>
        </authorList>
    </citation>
    <scope>NUCLEOTIDE SEQUENCE [LARGE SCALE GENOMIC DNA]</scope>
    <source>
        <strain evidence="3 4">BH030004</strain>
    </source>
</reference>
<dbReference type="PANTHER" id="PTHR35024:SF4">
    <property type="entry name" value="POLYMER-FORMING CYTOSKELETAL PROTEIN"/>
    <property type="match status" value="1"/>
</dbReference>
<evidence type="ECO:0008006" key="5">
    <source>
        <dbReference type="Google" id="ProtNLM"/>
    </source>
</evidence>
<comment type="similarity">
    <text evidence="1">Belongs to the bactofilin family.</text>
</comment>
<comment type="caution">
    <text evidence="3">The sequence shown here is derived from an EMBL/GenBank/DDBJ whole genome shotgun (WGS) entry which is preliminary data.</text>
</comment>
<organism evidence="3 4">
    <name type="scientific">Pontibacillus marinus BH030004 = DSM 16465</name>
    <dbReference type="NCBI Taxonomy" id="1385511"/>
    <lineage>
        <taxon>Bacteria</taxon>
        <taxon>Bacillati</taxon>
        <taxon>Bacillota</taxon>
        <taxon>Bacilli</taxon>
        <taxon>Bacillales</taxon>
        <taxon>Bacillaceae</taxon>
        <taxon>Pontibacillus</taxon>
    </lineage>
</organism>
<evidence type="ECO:0000256" key="1">
    <source>
        <dbReference type="ARBA" id="ARBA00044755"/>
    </source>
</evidence>
<dbReference type="EMBL" id="AVPF01000049">
    <property type="protein sequence ID" value="KGX84751.1"/>
    <property type="molecule type" value="Genomic_DNA"/>
</dbReference>
<evidence type="ECO:0000256" key="2">
    <source>
        <dbReference type="SAM" id="MobiDB-lite"/>
    </source>
</evidence>
<evidence type="ECO:0000313" key="3">
    <source>
        <dbReference type="EMBL" id="KGX84751.1"/>
    </source>
</evidence>
<proteinExistence type="inferred from homology"/>
<feature type="compositionally biased region" description="Basic and acidic residues" evidence="2">
    <location>
        <begin position="112"/>
        <end position="135"/>
    </location>
</feature>
<dbReference type="Pfam" id="PF04519">
    <property type="entry name" value="Bactofilin"/>
    <property type="match status" value="1"/>
</dbReference>
<dbReference type="STRING" id="1385511.GCA_000425225_00448"/>
<evidence type="ECO:0000313" key="4">
    <source>
        <dbReference type="Proteomes" id="UP000030403"/>
    </source>
</evidence>
<sequence>MLNKKKPQVDSVDTIIGADTVFEGKISSKTSLRVEGTLQGEVHLDGDLTVGTNGSVTHDVQARNVTLAGHISGNLTVSEKLHILSSGHFEGKARIGALVIEDGAVFDGESQMNKEKSPQKQSDETKEAQPKKQKA</sequence>
<dbReference type="OrthoDB" id="9789407at2"/>
<gene>
    <name evidence="3" type="ORF">N783_16065</name>
</gene>
<accession>A0A0A5FVC5</accession>
<dbReference type="RefSeq" id="WP_027447928.1">
    <property type="nucleotide sequence ID" value="NZ_AVPF01000049.1"/>
</dbReference>
<feature type="region of interest" description="Disordered" evidence="2">
    <location>
        <begin position="109"/>
        <end position="135"/>
    </location>
</feature>
<dbReference type="PANTHER" id="PTHR35024">
    <property type="entry name" value="HYPOTHETICAL CYTOSOLIC PROTEIN"/>
    <property type="match status" value="1"/>
</dbReference>
<keyword evidence="4" id="KW-1185">Reference proteome</keyword>